<keyword evidence="3" id="KW-1185">Reference proteome</keyword>
<dbReference type="AlphaFoldDB" id="K0SQ11"/>
<sequence>MLRLGLPVRALDPTSRRVVVSAVRPPQGEANRPCEGLPRQPLAGRPRGRLRLPWSGHGPLCKEDIAETLKSVGGDIQASFPDLEPNAFGFTADDPIEPNRVWYFVRPRGTFSGKPFKHPVVGDIEATGAKVVAPTEARSMVFDDEGKIKHVSVGYVVDRFTGDTTGGKGAVFGLYHVMGQEIDATIGSPVTCFLQRLPDFLPEGTLPRSYSKEEDIPAWWTDERRGADA</sequence>
<proteinExistence type="predicted"/>
<feature type="compositionally biased region" description="Low complexity" evidence="1">
    <location>
        <begin position="36"/>
        <end position="45"/>
    </location>
</feature>
<dbReference type="eggNOG" id="ENOG502SGI2">
    <property type="taxonomic scope" value="Eukaryota"/>
</dbReference>
<reference evidence="2 3" key="1">
    <citation type="journal article" date="2012" name="Genome Biol.">
        <title>Genome and low-iron response of an oceanic diatom adapted to chronic iron limitation.</title>
        <authorList>
            <person name="Lommer M."/>
            <person name="Specht M."/>
            <person name="Roy A.S."/>
            <person name="Kraemer L."/>
            <person name="Andreson R."/>
            <person name="Gutowska M.A."/>
            <person name="Wolf J."/>
            <person name="Bergner S.V."/>
            <person name="Schilhabel M.B."/>
            <person name="Klostermeier U.C."/>
            <person name="Beiko R.G."/>
            <person name="Rosenstiel P."/>
            <person name="Hippler M."/>
            <person name="Laroche J."/>
        </authorList>
    </citation>
    <scope>NUCLEOTIDE SEQUENCE [LARGE SCALE GENOMIC DNA]</scope>
    <source>
        <strain evidence="2 3">CCMP1005</strain>
    </source>
</reference>
<organism evidence="2 3">
    <name type="scientific">Thalassiosira oceanica</name>
    <name type="common">Marine diatom</name>
    <dbReference type="NCBI Taxonomy" id="159749"/>
    <lineage>
        <taxon>Eukaryota</taxon>
        <taxon>Sar</taxon>
        <taxon>Stramenopiles</taxon>
        <taxon>Ochrophyta</taxon>
        <taxon>Bacillariophyta</taxon>
        <taxon>Coscinodiscophyceae</taxon>
        <taxon>Thalassiosirophycidae</taxon>
        <taxon>Thalassiosirales</taxon>
        <taxon>Thalassiosiraceae</taxon>
        <taxon>Thalassiosira</taxon>
    </lineage>
</organism>
<evidence type="ECO:0000313" key="2">
    <source>
        <dbReference type="EMBL" id="EJK67074.1"/>
    </source>
</evidence>
<dbReference type="EMBL" id="AGNL01013706">
    <property type="protein sequence ID" value="EJK67074.1"/>
    <property type="molecule type" value="Genomic_DNA"/>
</dbReference>
<protein>
    <submittedName>
        <fullName evidence="2">Uncharacterized protein</fullName>
    </submittedName>
</protein>
<comment type="caution">
    <text evidence="2">The sequence shown here is derived from an EMBL/GenBank/DDBJ whole genome shotgun (WGS) entry which is preliminary data.</text>
</comment>
<dbReference type="OrthoDB" id="199820at2759"/>
<gene>
    <name evidence="2" type="ORF">THAOC_11938</name>
</gene>
<name>K0SQ11_THAOC</name>
<feature type="region of interest" description="Disordered" evidence="1">
    <location>
        <begin position="27"/>
        <end position="48"/>
    </location>
</feature>
<evidence type="ECO:0000313" key="3">
    <source>
        <dbReference type="Proteomes" id="UP000266841"/>
    </source>
</evidence>
<accession>K0SQ11</accession>
<evidence type="ECO:0000256" key="1">
    <source>
        <dbReference type="SAM" id="MobiDB-lite"/>
    </source>
</evidence>
<dbReference type="Proteomes" id="UP000266841">
    <property type="component" value="Unassembled WGS sequence"/>
</dbReference>